<dbReference type="EMBL" id="QMPZ01000031">
    <property type="protein sequence ID" value="RLE09744.1"/>
    <property type="molecule type" value="Genomic_DNA"/>
</dbReference>
<dbReference type="InterPro" id="IPR034704">
    <property type="entry name" value="Ribosomal_bL28/bL31-like_sf"/>
</dbReference>
<evidence type="ECO:0000256" key="4">
    <source>
        <dbReference type="ARBA" id="ARBA00035174"/>
    </source>
</evidence>
<dbReference type="SUPFAM" id="SSF143800">
    <property type="entry name" value="L28p-like"/>
    <property type="match status" value="1"/>
</dbReference>
<evidence type="ECO:0000256" key="1">
    <source>
        <dbReference type="ARBA" id="ARBA00008760"/>
    </source>
</evidence>
<dbReference type="NCBIfam" id="TIGR00009">
    <property type="entry name" value="L28"/>
    <property type="match status" value="1"/>
</dbReference>
<dbReference type="Proteomes" id="UP000279422">
    <property type="component" value="Unassembled WGS sequence"/>
</dbReference>
<reference evidence="7 8" key="1">
    <citation type="submission" date="2018-06" db="EMBL/GenBank/DDBJ databases">
        <title>Extensive metabolic versatility and redundancy in microbially diverse, dynamic hydrothermal sediments.</title>
        <authorList>
            <person name="Dombrowski N."/>
            <person name="Teske A."/>
            <person name="Baker B.J."/>
        </authorList>
    </citation>
    <scope>NUCLEOTIDE SEQUENCE [LARGE SCALE GENOMIC DNA]</scope>
    <source>
        <strain evidence="7">B47_G16</strain>
    </source>
</reference>
<dbReference type="InterPro" id="IPR001383">
    <property type="entry name" value="Ribosomal_bL28_bact-type"/>
</dbReference>
<comment type="similarity">
    <text evidence="1 5">Belongs to the bacterial ribosomal protein bL28 family.</text>
</comment>
<dbReference type="GO" id="GO:1990904">
    <property type="term" value="C:ribonucleoprotein complex"/>
    <property type="evidence" value="ECO:0007669"/>
    <property type="project" value="UniProtKB-KW"/>
</dbReference>
<evidence type="ECO:0000256" key="5">
    <source>
        <dbReference type="HAMAP-Rule" id="MF_00373"/>
    </source>
</evidence>
<dbReference type="Gene3D" id="2.20.150.30">
    <property type="match status" value="1"/>
</dbReference>
<comment type="caution">
    <text evidence="7">The sequence shown here is derived from an EMBL/GenBank/DDBJ whole genome shotgun (WGS) entry which is preliminary data.</text>
</comment>
<keyword evidence="2 5" id="KW-0689">Ribosomal protein</keyword>
<evidence type="ECO:0000256" key="2">
    <source>
        <dbReference type="ARBA" id="ARBA00022980"/>
    </source>
</evidence>
<evidence type="ECO:0000313" key="8">
    <source>
        <dbReference type="Proteomes" id="UP000279422"/>
    </source>
</evidence>
<evidence type="ECO:0000313" key="7">
    <source>
        <dbReference type="EMBL" id="RLE09744.1"/>
    </source>
</evidence>
<dbReference type="Gene3D" id="2.30.170.40">
    <property type="entry name" value="Ribosomal protein L28/L24"/>
    <property type="match status" value="1"/>
</dbReference>
<sequence length="63" mass="7181">MSRRCEICGKGPSSGHNVSKSGRRTKRRWLPNLQRIRIRINGQIRRAYVCTQCIQAGKVEKAA</sequence>
<dbReference type="GO" id="GO:0003735">
    <property type="term" value="F:structural constituent of ribosome"/>
    <property type="evidence" value="ECO:0007669"/>
    <property type="project" value="InterPro"/>
</dbReference>
<dbReference type="InterPro" id="IPR050096">
    <property type="entry name" value="Bacterial_rp_bL28"/>
</dbReference>
<feature type="region of interest" description="Disordered" evidence="6">
    <location>
        <begin position="1"/>
        <end position="26"/>
    </location>
</feature>
<keyword evidence="3 5" id="KW-0687">Ribonucleoprotein</keyword>
<dbReference type="GO" id="GO:0006412">
    <property type="term" value="P:translation"/>
    <property type="evidence" value="ECO:0007669"/>
    <property type="project" value="UniProtKB-UniRule"/>
</dbReference>
<protein>
    <recommendedName>
        <fullName evidence="4 5">Large ribosomal subunit protein bL28</fullName>
    </recommendedName>
</protein>
<evidence type="ECO:0000256" key="3">
    <source>
        <dbReference type="ARBA" id="ARBA00023274"/>
    </source>
</evidence>
<gene>
    <name evidence="5 7" type="primary">rpmB</name>
    <name evidence="7" type="ORF">DRJ00_03405</name>
</gene>
<dbReference type="PANTHER" id="PTHR39080">
    <property type="entry name" value="50S RIBOSOMAL PROTEIN L28"/>
    <property type="match status" value="1"/>
</dbReference>
<dbReference type="InterPro" id="IPR026569">
    <property type="entry name" value="Ribosomal_bL28"/>
</dbReference>
<proteinExistence type="inferred from homology"/>
<dbReference type="InterPro" id="IPR037147">
    <property type="entry name" value="Ribosomal_bL28_sf"/>
</dbReference>
<evidence type="ECO:0000256" key="6">
    <source>
        <dbReference type="SAM" id="MobiDB-lite"/>
    </source>
</evidence>
<dbReference type="HAMAP" id="MF_00373">
    <property type="entry name" value="Ribosomal_bL28"/>
    <property type="match status" value="1"/>
</dbReference>
<dbReference type="AlphaFoldDB" id="A0A497E4C1"/>
<dbReference type="GO" id="GO:0005840">
    <property type="term" value="C:ribosome"/>
    <property type="evidence" value="ECO:0007669"/>
    <property type="project" value="UniProtKB-KW"/>
</dbReference>
<dbReference type="Pfam" id="PF00830">
    <property type="entry name" value="Ribosomal_L28"/>
    <property type="match status" value="1"/>
</dbReference>
<organism evidence="7 8">
    <name type="scientific">Aerophobetes bacterium</name>
    <dbReference type="NCBI Taxonomy" id="2030807"/>
    <lineage>
        <taxon>Bacteria</taxon>
        <taxon>Candidatus Aerophobota</taxon>
    </lineage>
</organism>
<name>A0A497E4C1_UNCAE</name>
<accession>A0A497E4C1</accession>
<dbReference type="PANTHER" id="PTHR39080:SF1">
    <property type="entry name" value="LARGE RIBOSOMAL SUBUNIT PROTEIN BL28A"/>
    <property type="match status" value="1"/>
</dbReference>